<organism evidence="1 2">
    <name type="scientific">Mucuna pruriens</name>
    <name type="common">Velvet bean</name>
    <name type="synonym">Dolichos pruriens</name>
    <dbReference type="NCBI Taxonomy" id="157652"/>
    <lineage>
        <taxon>Eukaryota</taxon>
        <taxon>Viridiplantae</taxon>
        <taxon>Streptophyta</taxon>
        <taxon>Embryophyta</taxon>
        <taxon>Tracheophyta</taxon>
        <taxon>Spermatophyta</taxon>
        <taxon>Magnoliopsida</taxon>
        <taxon>eudicotyledons</taxon>
        <taxon>Gunneridae</taxon>
        <taxon>Pentapetalae</taxon>
        <taxon>rosids</taxon>
        <taxon>fabids</taxon>
        <taxon>Fabales</taxon>
        <taxon>Fabaceae</taxon>
        <taxon>Papilionoideae</taxon>
        <taxon>50 kb inversion clade</taxon>
        <taxon>NPAAA clade</taxon>
        <taxon>indigoferoid/millettioid clade</taxon>
        <taxon>Phaseoleae</taxon>
        <taxon>Mucuna</taxon>
    </lineage>
</organism>
<dbReference type="AlphaFoldDB" id="A0A371EUR1"/>
<evidence type="ECO:0008006" key="3">
    <source>
        <dbReference type="Google" id="ProtNLM"/>
    </source>
</evidence>
<evidence type="ECO:0000313" key="1">
    <source>
        <dbReference type="EMBL" id="RDX69782.1"/>
    </source>
</evidence>
<reference evidence="1" key="1">
    <citation type="submission" date="2018-05" db="EMBL/GenBank/DDBJ databases">
        <title>Draft genome of Mucuna pruriens seed.</title>
        <authorList>
            <person name="Nnadi N.E."/>
            <person name="Vos R."/>
            <person name="Hasami M.H."/>
            <person name="Devisetty U.K."/>
            <person name="Aguiy J.C."/>
        </authorList>
    </citation>
    <scope>NUCLEOTIDE SEQUENCE [LARGE SCALE GENOMIC DNA]</scope>
    <source>
        <strain evidence="1">JCA_2017</strain>
    </source>
</reference>
<comment type="caution">
    <text evidence="1">The sequence shown here is derived from an EMBL/GenBank/DDBJ whole genome shotgun (WGS) entry which is preliminary data.</text>
</comment>
<accession>A0A371EUR1</accession>
<dbReference type="Proteomes" id="UP000257109">
    <property type="component" value="Unassembled WGS sequence"/>
</dbReference>
<name>A0A371EUR1_MUCPR</name>
<proteinExistence type="predicted"/>
<dbReference type="EMBL" id="QJKJ01011959">
    <property type="protein sequence ID" value="RDX69782.1"/>
    <property type="molecule type" value="Genomic_DNA"/>
</dbReference>
<protein>
    <recommendedName>
        <fullName evidence="3">Reverse transcriptase RNase H-like domain-containing protein</fullName>
    </recommendedName>
</protein>
<sequence>MIILTLQASCWSDVVAKRLGWVGIGVVFLQEGHPISYYNEKLKGAQLNYSTYDRKLYSLGKKLCVPMSTIKKLLVKEVHEGGGPIGVEAPSLRTNSLQNREDDGYMEKETPTLEEPITRGRLRRIQEEVKHLLTTLKDQEEGQEGHTVYYVFSCLESN</sequence>
<evidence type="ECO:0000313" key="2">
    <source>
        <dbReference type="Proteomes" id="UP000257109"/>
    </source>
</evidence>
<keyword evidence="2" id="KW-1185">Reference proteome</keyword>
<feature type="non-terminal residue" evidence="1">
    <location>
        <position position="1"/>
    </location>
</feature>
<dbReference type="OrthoDB" id="1426776at2759"/>
<gene>
    <name evidence="1" type="ORF">CR513_51057</name>
</gene>
<feature type="non-terminal residue" evidence="1">
    <location>
        <position position="158"/>
    </location>
</feature>